<feature type="transmembrane region" description="Helical" evidence="16">
    <location>
        <begin position="39"/>
        <end position="60"/>
    </location>
</feature>
<evidence type="ECO:0000259" key="19">
    <source>
        <dbReference type="PROSITE" id="PS50112"/>
    </source>
</evidence>
<dbReference type="InterPro" id="IPR001789">
    <property type="entry name" value="Sig_transdc_resp-reg_receiver"/>
</dbReference>
<keyword evidence="11 16" id="KW-1133">Transmembrane helix</keyword>
<keyword evidence="21" id="KW-1185">Reference proteome</keyword>
<comment type="subcellular location">
    <subcellularLocation>
        <location evidence="2">Cell membrane</location>
        <topology evidence="2">Multi-pass membrane protein</topology>
    </subcellularLocation>
</comment>
<dbReference type="InterPro" id="IPR004358">
    <property type="entry name" value="Sig_transdc_His_kin-like_C"/>
</dbReference>
<feature type="transmembrane region" description="Helical" evidence="16">
    <location>
        <begin position="103"/>
        <end position="120"/>
    </location>
</feature>
<evidence type="ECO:0000313" key="20">
    <source>
        <dbReference type="EMBL" id="SHN13200.1"/>
    </source>
</evidence>
<dbReference type="RefSeq" id="WP_073095072.1">
    <property type="nucleotide sequence ID" value="NZ_FRCY01000007.1"/>
</dbReference>
<dbReference type="Proteomes" id="UP000184513">
    <property type="component" value="Unassembled WGS sequence"/>
</dbReference>
<dbReference type="SMART" id="SM00387">
    <property type="entry name" value="HATPase_c"/>
    <property type="match status" value="1"/>
</dbReference>
<dbReference type="Pfam" id="PF16927">
    <property type="entry name" value="HisKA_7TM"/>
    <property type="match status" value="1"/>
</dbReference>
<evidence type="ECO:0000259" key="18">
    <source>
        <dbReference type="PROSITE" id="PS50110"/>
    </source>
</evidence>
<dbReference type="InterPro" id="IPR000014">
    <property type="entry name" value="PAS"/>
</dbReference>
<dbReference type="InterPro" id="IPR036097">
    <property type="entry name" value="HisK_dim/P_sf"/>
</dbReference>
<feature type="domain" description="Response regulatory" evidence="18">
    <location>
        <begin position="752"/>
        <end position="871"/>
    </location>
</feature>
<feature type="domain" description="Histidine kinase" evidence="17">
    <location>
        <begin position="371"/>
        <end position="594"/>
    </location>
</feature>
<feature type="transmembrane region" description="Helical" evidence="16">
    <location>
        <begin position="72"/>
        <end position="91"/>
    </location>
</feature>
<dbReference type="CDD" id="cd16922">
    <property type="entry name" value="HATPase_EvgS-ArcB-TorS-like"/>
    <property type="match status" value="1"/>
</dbReference>
<keyword evidence="15" id="KW-0175">Coiled coil</keyword>
<keyword evidence="12" id="KW-0902">Two-component regulatory system</keyword>
<dbReference type="Gene3D" id="3.40.50.2300">
    <property type="match status" value="2"/>
</dbReference>
<keyword evidence="7 16" id="KW-0812">Transmembrane</keyword>
<dbReference type="Gene3D" id="3.30.565.10">
    <property type="entry name" value="Histidine kinase-like ATPase, C-terminal domain"/>
    <property type="match status" value="1"/>
</dbReference>
<comment type="caution">
    <text evidence="14">Lacks conserved residue(s) required for the propagation of feature annotation.</text>
</comment>
<evidence type="ECO:0000256" key="6">
    <source>
        <dbReference type="ARBA" id="ARBA00022679"/>
    </source>
</evidence>
<evidence type="ECO:0000256" key="5">
    <source>
        <dbReference type="ARBA" id="ARBA00022553"/>
    </source>
</evidence>
<dbReference type="SUPFAM" id="SSF55785">
    <property type="entry name" value="PYP-like sensor domain (PAS domain)"/>
    <property type="match status" value="1"/>
</dbReference>
<dbReference type="PROSITE" id="PS50112">
    <property type="entry name" value="PAS"/>
    <property type="match status" value="1"/>
</dbReference>
<keyword evidence="6" id="KW-0808">Transferase</keyword>
<feature type="domain" description="Response regulatory" evidence="18">
    <location>
        <begin position="607"/>
        <end position="727"/>
    </location>
</feature>
<dbReference type="Pfam" id="PF00512">
    <property type="entry name" value="HisKA"/>
    <property type="match status" value="1"/>
</dbReference>
<keyword evidence="9" id="KW-0418">Kinase</keyword>
<evidence type="ECO:0000256" key="7">
    <source>
        <dbReference type="ARBA" id="ARBA00022692"/>
    </source>
</evidence>
<dbReference type="Gene3D" id="1.10.287.130">
    <property type="match status" value="1"/>
</dbReference>
<dbReference type="InterPro" id="IPR003594">
    <property type="entry name" value="HATPase_dom"/>
</dbReference>
<dbReference type="NCBIfam" id="TIGR00229">
    <property type="entry name" value="sensory_box"/>
    <property type="match status" value="1"/>
</dbReference>
<dbReference type="SUPFAM" id="SSF55874">
    <property type="entry name" value="ATPase domain of HSP90 chaperone/DNA topoisomerase II/histidine kinase"/>
    <property type="match status" value="1"/>
</dbReference>
<accession>A0A1M7P8U3</accession>
<dbReference type="FunFam" id="3.30.565.10:FF:000010">
    <property type="entry name" value="Sensor histidine kinase RcsC"/>
    <property type="match status" value="1"/>
</dbReference>
<dbReference type="InterPro" id="IPR035965">
    <property type="entry name" value="PAS-like_dom_sf"/>
</dbReference>
<dbReference type="InterPro" id="IPR003661">
    <property type="entry name" value="HisK_dim/P_dom"/>
</dbReference>
<evidence type="ECO:0000313" key="21">
    <source>
        <dbReference type="Proteomes" id="UP000184513"/>
    </source>
</evidence>
<dbReference type="Pfam" id="PF00072">
    <property type="entry name" value="Response_reg"/>
    <property type="match status" value="1"/>
</dbReference>
<protein>
    <recommendedName>
        <fullName evidence="3">histidine kinase</fullName>
        <ecNumber evidence="3">2.7.13.3</ecNumber>
    </recommendedName>
</protein>
<organism evidence="20 21">
    <name type="scientific">Cyclobacterium lianum</name>
    <dbReference type="NCBI Taxonomy" id="388280"/>
    <lineage>
        <taxon>Bacteria</taxon>
        <taxon>Pseudomonadati</taxon>
        <taxon>Bacteroidota</taxon>
        <taxon>Cytophagia</taxon>
        <taxon>Cytophagales</taxon>
        <taxon>Cyclobacteriaceae</taxon>
        <taxon>Cyclobacterium</taxon>
    </lineage>
</organism>
<dbReference type="SMART" id="SM00388">
    <property type="entry name" value="HisKA"/>
    <property type="match status" value="1"/>
</dbReference>
<dbReference type="CDD" id="cd17546">
    <property type="entry name" value="REC_hyHK_CKI1_RcsC-like"/>
    <property type="match status" value="1"/>
</dbReference>
<dbReference type="InterPro" id="IPR005467">
    <property type="entry name" value="His_kinase_dom"/>
</dbReference>
<dbReference type="FunFam" id="1.10.287.130:FF:000003">
    <property type="entry name" value="Histidine kinase"/>
    <property type="match status" value="1"/>
</dbReference>
<evidence type="ECO:0000256" key="14">
    <source>
        <dbReference type="PROSITE-ProRule" id="PRU00169"/>
    </source>
</evidence>
<evidence type="ECO:0000256" key="8">
    <source>
        <dbReference type="ARBA" id="ARBA00022741"/>
    </source>
</evidence>
<evidence type="ECO:0000256" key="16">
    <source>
        <dbReference type="SAM" id="Phobius"/>
    </source>
</evidence>
<evidence type="ECO:0000256" key="3">
    <source>
        <dbReference type="ARBA" id="ARBA00012438"/>
    </source>
</evidence>
<gene>
    <name evidence="20" type="ORF">SAMN04488057_107164</name>
</gene>
<dbReference type="InterPro" id="IPR011006">
    <property type="entry name" value="CheY-like_superfamily"/>
</dbReference>
<evidence type="ECO:0000256" key="10">
    <source>
        <dbReference type="ARBA" id="ARBA00022840"/>
    </source>
</evidence>
<feature type="transmembrane region" description="Helical" evidence="16">
    <location>
        <begin position="147"/>
        <end position="168"/>
    </location>
</feature>
<feature type="domain" description="PAS" evidence="19">
    <location>
        <begin position="239"/>
        <end position="273"/>
    </location>
</feature>
<feature type="transmembrane region" description="Helical" evidence="16">
    <location>
        <begin position="180"/>
        <end position="200"/>
    </location>
</feature>
<evidence type="ECO:0000259" key="17">
    <source>
        <dbReference type="PROSITE" id="PS50109"/>
    </source>
</evidence>
<dbReference type="SUPFAM" id="SSF52172">
    <property type="entry name" value="CheY-like"/>
    <property type="match status" value="2"/>
</dbReference>
<dbReference type="EC" id="2.7.13.3" evidence="3"/>
<dbReference type="PROSITE" id="PS50109">
    <property type="entry name" value="HIS_KIN"/>
    <property type="match status" value="1"/>
</dbReference>
<keyword evidence="8" id="KW-0547">Nucleotide-binding</keyword>
<feature type="transmembrane region" description="Helical" evidence="16">
    <location>
        <begin position="6"/>
        <end position="27"/>
    </location>
</feature>
<dbReference type="STRING" id="388280.SAMN04488057_107164"/>
<dbReference type="PRINTS" id="PR00344">
    <property type="entry name" value="BCTRLSENSOR"/>
</dbReference>
<dbReference type="EMBL" id="FRCY01000007">
    <property type="protein sequence ID" value="SHN13200.1"/>
    <property type="molecule type" value="Genomic_DNA"/>
</dbReference>
<dbReference type="Pfam" id="PF02518">
    <property type="entry name" value="HATPase_c"/>
    <property type="match status" value="1"/>
</dbReference>
<sequence length="879" mass="99319">MLSFSEYPYLFFLLMAVAIIPLLFPLFVRKGRQLQVFRYFMWLMLACFIYSFSYFLELTLPAVGSKILMIKAQYLGAVFFAPLVIMFTLAYTEKRDRIFKQSIFLLLFLPLINLVLVWTNDWHQLFYTYFEIGHNGNFQLIQTGKGYFYWVHQGYTLILLFLSLALLVQRIREIPPSDSRQVLMVILGLCSPLLLYIWYLSGDIPYLLDPIPFGFLGTSIFFYLGLKKFNLFTIVPIAYRTLFNNMQEGVLVLDKNGRLVTLNLSAAKLIGISSIQEQRAMREIETNWPEILELISGENGYQISECKRRNEGYTHWYLLTKSLVKDENQKLAGSLILIREITQEKNFQIEIERSREAAEDANRAKSEFLANMSHEIRTPLNGVIGFTELLTKTRLNEQQQRYAQTALNSANTLLGLINDVLDLAKIESGKADFHKESIVLPELLENILDVLSFQAHQKGLELVLEVKPNVPEKIETDELKLRQVLLNLLNNAVKFTESGEVILRVEWKAGTGSSDSGHVRFAVVDSGIGIPNEKQELIFEAFSQADSSTTKKFGGTGLGLTICNKLLKLMESKIQLESKEGSGSCFYFDLPATYSKRSTKRIKGISQVLILDGNEISGKAIEGYCMGFALKTLFVTSVNDAFDLLKSDRSISVVLLNHAMLGKNSLSAMEQMMQIARKQKKKVDFVALTGSNDKEETIKSYEKIGCNFTLDKPVTPGKLKALFSRIQKGVQPAHLPPHPSDDTREAIQPEFTVLLAEDNAVNRMLVKIYIQKLSPNARILEAEDGKMALDLLLQEVPDMVITDIHMPQMNGNELLLAIRALPNGNDIPVIGFTANAMSSENSHGLSVAGFDAYLTKPVKQEKFREIVSPWFPAGNTEKK</sequence>
<keyword evidence="13 16" id="KW-0472">Membrane</keyword>
<evidence type="ECO:0000256" key="13">
    <source>
        <dbReference type="ARBA" id="ARBA00023136"/>
    </source>
</evidence>
<evidence type="ECO:0000256" key="2">
    <source>
        <dbReference type="ARBA" id="ARBA00004651"/>
    </source>
</evidence>
<evidence type="ECO:0000256" key="9">
    <source>
        <dbReference type="ARBA" id="ARBA00022777"/>
    </source>
</evidence>
<name>A0A1M7P8U3_9BACT</name>
<dbReference type="GO" id="GO:0005886">
    <property type="term" value="C:plasma membrane"/>
    <property type="evidence" value="ECO:0007669"/>
    <property type="project" value="UniProtKB-SubCell"/>
</dbReference>
<dbReference type="SMART" id="SM00448">
    <property type="entry name" value="REC"/>
    <property type="match status" value="2"/>
</dbReference>
<proteinExistence type="predicted"/>
<evidence type="ECO:0000256" key="1">
    <source>
        <dbReference type="ARBA" id="ARBA00000085"/>
    </source>
</evidence>
<dbReference type="AlphaFoldDB" id="A0A1M7P8U3"/>
<dbReference type="OrthoDB" id="9811889at2"/>
<dbReference type="GO" id="GO:0005524">
    <property type="term" value="F:ATP binding"/>
    <property type="evidence" value="ECO:0007669"/>
    <property type="project" value="UniProtKB-KW"/>
</dbReference>
<dbReference type="CDD" id="cd00082">
    <property type="entry name" value="HisKA"/>
    <property type="match status" value="1"/>
</dbReference>
<dbReference type="InterPro" id="IPR036890">
    <property type="entry name" value="HATPase_C_sf"/>
</dbReference>
<feature type="modified residue" description="4-aspartylphosphate" evidence="14">
    <location>
        <position position="803"/>
    </location>
</feature>
<dbReference type="PROSITE" id="PS50110">
    <property type="entry name" value="RESPONSE_REGULATORY"/>
    <property type="match status" value="2"/>
</dbReference>
<dbReference type="Pfam" id="PF13188">
    <property type="entry name" value="PAS_8"/>
    <property type="match status" value="1"/>
</dbReference>
<evidence type="ECO:0000256" key="12">
    <source>
        <dbReference type="ARBA" id="ARBA00023012"/>
    </source>
</evidence>
<dbReference type="Gene3D" id="3.30.450.20">
    <property type="entry name" value="PAS domain"/>
    <property type="match status" value="1"/>
</dbReference>
<dbReference type="SUPFAM" id="SSF47384">
    <property type="entry name" value="Homodimeric domain of signal transducing histidine kinase"/>
    <property type="match status" value="1"/>
</dbReference>
<reference evidence="20 21" key="1">
    <citation type="submission" date="2016-11" db="EMBL/GenBank/DDBJ databases">
        <authorList>
            <person name="Jaros S."/>
            <person name="Januszkiewicz K."/>
            <person name="Wedrychowicz H."/>
        </authorList>
    </citation>
    <scope>NUCLEOTIDE SEQUENCE [LARGE SCALE GENOMIC DNA]</scope>
    <source>
        <strain evidence="20 21">CGMCC 1.6102</strain>
    </source>
</reference>
<dbReference type="GO" id="GO:0000155">
    <property type="term" value="F:phosphorelay sensor kinase activity"/>
    <property type="evidence" value="ECO:0007669"/>
    <property type="project" value="InterPro"/>
</dbReference>
<comment type="catalytic activity">
    <reaction evidence="1">
        <text>ATP + protein L-histidine = ADP + protein N-phospho-L-histidine.</text>
        <dbReference type="EC" id="2.7.13.3"/>
    </reaction>
</comment>
<evidence type="ECO:0000256" key="4">
    <source>
        <dbReference type="ARBA" id="ARBA00022475"/>
    </source>
</evidence>
<evidence type="ECO:0000256" key="15">
    <source>
        <dbReference type="SAM" id="Coils"/>
    </source>
</evidence>
<keyword evidence="5 14" id="KW-0597">Phosphoprotein</keyword>
<evidence type="ECO:0000256" key="11">
    <source>
        <dbReference type="ARBA" id="ARBA00022989"/>
    </source>
</evidence>
<dbReference type="PANTHER" id="PTHR45339:SF1">
    <property type="entry name" value="HYBRID SIGNAL TRANSDUCTION HISTIDINE KINASE J"/>
    <property type="match status" value="1"/>
</dbReference>
<feature type="coiled-coil region" evidence="15">
    <location>
        <begin position="344"/>
        <end position="371"/>
    </location>
</feature>
<dbReference type="PANTHER" id="PTHR45339">
    <property type="entry name" value="HYBRID SIGNAL TRANSDUCTION HISTIDINE KINASE J"/>
    <property type="match status" value="1"/>
</dbReference>
<dbReference type="InterPro" id="IPR031621">
    <property type="entry name" value="HisKA_7TM"/>
</dbReference>
<keyword evidence="4" id="KW-1003">Cell membrane</keyword>
<keyword evidence="10" id="KW-0067">ATP-binding</keyword>